<feature type="compositionally biased region" description="Basic and acidic residues" evidence="1">
    <location>
        <begin position="1073"/>
        <end position="1086"/>
    </location>
</feature>
<evidence type="ECO:0000313" key="4">
    <source>
        <dbReference type="Proteomes" id="UP000677054"/>
    </source>
</evidence>
<feature type="compositionally biased region" description="Gly residues" evidence="1">
    <location>
        <begin position="999"/>
        <end position="1026"/>
    </location>
</feature>
<feature type="compositionally biased region" description="Basic and acidic residues" evidence="1">
    <location>
        <begin position="902"/>
        <end position="918"/>
    </location>
</feature>
<proteinExistence type="predicted"/>
<feature type="compositionally biased region" description="Basic and acidic residues" evidence="1">
    <location>
        <begin position="1440"/>
        <end position="1463"/>
    </location>
</feature>
<feature type="compositionally biased region" description="Polar residues" evidence="1">
    <location>
        <begin position="685"/>
        <end position="704"/>
    </location>
</feature>
<feature type="compositionally biased region" description="Basic and acidic residues" evidence="1">
    <location>
        <begin position="563"/>
        <end position="575"/>
    </location>
</feature>
<feature type="compositionally biased region" description="Basic and acidic residues" evidence="1">
    <location>
        <begin position="1236"/>
        <end position="1260"/>
    </location>
</feature>
<evidence type="ECO:0000256" key="2">
    <source>
        <dbReference type="SAM" id="SignalP"/>
    </source>
</evidence>
<feature type="compositionally biased region" description="Basic and acidic residues" evidence="1">
    <location>
        <begin position="1267"/>
        <end position="1285"/>
    </location>
</feature>
<feature type="compositionally biased region" description="Polar residues" evidence="1">
    <location>
        <begin position="57"/>
        <end position="71"/>
    </location>
</feature>
<feature type="compositionally biased region" description="Basic and acidic residues" evidence="1">
    <location>
        <begin position="222"/>
        <end position="232"/>
    </location>
</feature>
<dbReference type="Proteomes" id="UP000677054">
    <property type="component" value="Unassembled WGS sequence"/>
</dbReference>
<feature type="compositionally biased region" description="Basic and acidic residues" evidence="1">
    <location>
        <begin position="628"/>
        <end position="665"/>
    </location>
</feature>
<feature type="compositionally biased region" description="Gly residues" evidence="1">
    <location>
        <begin position="1288"/>
        <end position="1297"/>
    </location>
</feature>
<name>A0A7R8X9X2_9CRUS</name>
<feature type="compositionally biased region" description="Low complexity" evidence="1">
    <location>
        <begin position="289"/>
        <end position="300"/>
    </location>
</feature>
<organism evidence="3">
    <name type="scientific">Darwinula stevensoni</name>
    <dbReference type="NCBI Taxonomy" id="69355"/>
    <lineage>
        <taxon>Eukaryota</taxon>
        <taxon>Metazoa</taxon>
        <taxon>Ecdysozoa</taxon>
        <taxon>Arthropoda</taxon>
        <taxon>Crustacea</taxon>
        <taxon>Oligostraca</taxon>
        <taxon>Ostracoda</taxon>
        <taxon>Podocopa</taxon>
        <taxon>Podocopida</taxon>
        <taxon>Darwinulocopina</taxon>
        <taxon>Darwinuloidea</taxon>
        <taxon>Darwinulidae</taxon>
        <taxon>Darwinula</taxon>
    </lineage>
</organism>
<gene>
    <name evidence="3" type="ORF">DSTB1V02_LOCUS3791</name>
</gene>
<feature type="compositionally biased region" description="Basic residues" evidence="1">
    <location>
        <begin position="1059"/>
        <end position="1069"/>
    </location>
</feature>
<feature type="compositionally biased region" description="Polar residues" evidence="1">
    <location>
        <begin position="1118"/>
        <end position="1127"/>
    </location>
</feature>
<dbReference type="OrthoDB" id="6425203at2759"/>
<dbReference type="EMBL" id="CAJPEV010000518">
    <property type="protein sequence ID" value="CAG0886059.1"/>
    <property type="molecule type" value="Genomic_DNA"/>
</dbReference>
<feature type="compositionally biased region" description="Gly residues" evidence="1">
    <location>
        <begin position="440"/>
        <end position="452"/>
    </location>
</feature>
<feature type="compositionally biased region" description="Gly residues" evidence="1">
    <location>
        <begin position="863"/>
        <end position="878"/>
    </location>
</feature>
<sequence length="1664" mass="183446">MKTFAVILACSLLVTWSSAMERRRHNSPSRSQPQEALGGGIRVVEGPSLRSPYAGSSGASARYQNSGGRSQYDSHVDLPLREQYEEEDMPEQDAYAVDEGYETDTRAEKPRQQEAEPFMDFSKGFPEGFGKSIPEFNFDGPMPGERRLHRRRRDAPVVDKVPVAEPKPDPLDAPKGALSLKGETGKSLAGGFANRGPHPSKSGLSAAPLAAGAPNPPAGSNRDSRGLAGEEKRRRRRPGKRGDNSASNPSQSNPSWLGRIFSRGDKEEAGQPKQRTKKRGSNRPQGSTRQQGNKRQQNQGGIQGMMVRLFSRLPERLQPSFFRGQESRQRGRRPAGRPFGPVGPSENEEFAFDIDEGRQGGGGGSPFRDGPPFREGPPEGDDFGFDGPPRDETRERDPFDDDFDFRGEEGEGGSEARPGRDQKDLPYDITTGAALTAGAGFTGAGTGGGGGRDGGDRPIVTEVYTVTHEGPTTLGTATGAGGLSTSVGPEGGYQQVVSTSLGPEINYDYNYNGLTGPGAAPGAKDDGRYADSAPPHREGGRGPPQEGGSPDYGGEGPEGPDPDYGRDSEDYRDPPDYGGESYRSEPSDDYDFDPYKGIDGGGDDYRDDEPPQRQPSRPQPVSFGTRNVPERYRGEPEPYRDEPEPYRDEPEPYRDEPEPYRDEPVNRPSPYRNAYSDSRPERPFQGNTDYNEGYRSDNQPQNTRGLDPAFEIASEFKKIFAAASNMNGFPEDGFMTRGNRGTRNLQSEQEPAEPREAEKTRRKRSASPQRGQYYDYEDGYDSSREPGDYGETAVSYSVSTDELGPNQHSEIAVGYSTAGEGGAGGGGGGAGGVDGRYNDFDSEYGRQPEGQEDDFGEIEYSFGGAGGAGAGIGGGEAGGRAPDYEDEYNPRYSGEQQDPFFDDERRPGGQRGFEEDFRGSFPDFRGGRGEGGGPGPEAGNDGFDRQRNEDDSFNDNDPEFKNLFTENEEGAGEGEGRDEANDFNFNIRDFEGDDEEGGEGGGRGGGFPNPFRGGRGGGGGGGGRPGQGQTRSIVRLFNGIFGRRTSPKGQINGRGRSQGGRRRGRRRPAQGRPEPRRPKRDTKATELRQVYPDPEDEEEEKNGRPEYSRAHGHPPVFQSDSQDSPRNSPFYFESFSLPESQQLPTLYRNQVPDRDPNLIAADRPVDNEYQEESGPSYFPDLPRFEPNDYVRHPMLHDEGRHEGEDEEFEVPIPQQFRGGFRQDSKDEEYADEGDNDGGRDRDSAKHQFDLSDARHHRDDDFGPLLRSHKEDRPLSRTYDELDSRAGEGSQGFFGGPPDGFPDFRTIGGFGAFPDGNSRDAGAGAGAGEKSYDDGSENADFESPAYDDDSYTGTPSRYDPYGPQTEVKVEASLSVRAPSPHEAQREQDEPETETQLEMKPPLRTERGRKKEKLRRGQVIDVPQFNHRMGRAATRNRRRRTGRPEDDLDKDFRMFFDDDKFFREFGEEDEGGRGAAEGEGPEGPEPESQTYRPFSVPSLRNRRGRRKLRPRIPPLPPPPPPLRPRRQFYHGPVEDFSEEELSLFGSHNDNRILGSGNFEILHGGTFKAEEDSVEPGYHNEKLYDSTFRKRPPPKGDFFSNFRDFADIHYRSSLSEQSEVRAKAPVTVPVKGQASNIQEKLVRAESRADVSDVNVKETDSDPMLGVF</sequence>
<feature type="region of interest" description="Disordered" evidence="1">
    <location>
        <begin position="21"/>
        <end position="76"/>
    </location>
</feature>
<feature type="compositionally biased region" description="Basic and acidic residues" evidence="1">
    <location>
        <begin position="417"/>
        <end position="426"/>
    </location>
</feature>
<feature type="compositionally biased region" description="Low complexity" evidence="1">
    <location>
        <begin position="244"/>
        <end position="255"/>
    </location>
</feature>
<feature type="compositionally biased region" description="Basic and acidic residues" evidence="1">
    <location>
        <begin position="388"/>
        <end position="397"/>
    </location>
</feature>
<feature type="compositionally biased region" description="Basic and acidic residues" evidence="1">
    <location>
        <begin position="836"/>
        <end position="846"/>
    </location>
</feature>
<feature type="compositionally biased region" description="Gly residues" evidence="1">
    <location>
        <begin position="819"/>
        <end position="834"/>
    </location>
</feature>
<protein>
    <submittedName>
        <fullName evidence="3">Uncharacterized protein</fullName>
    </submittedName>
</protein>
<dbReference type="EMBL" id="LR900035">
    <property type="protein sequence ID" value="CAD7243884.1"/>
    <property type="molecule type" value="Genomic_DNA"/>
</dbReference>
<feature type="chain" id="PRO_5036402454" evidence="2">
    <location>
        <begin position="20"/>
        <end position="1664"/>
    </location>
</feature>
<feature type="compositionally biased region" description="Basic residues" evidence="1">
    <location>
        <begin position="1405"/>
        <end position="1414"/>
    </location>
</feature>
<feature type="compositionally biased region" description="Low complexity" evidence="1">
    <location>
        <begin position="430"/>
        <end position="439"/>
    </location>
</feature>
<keyword evidence="2" id="KW-0732">Signal</keyword>
<feature type="compositionally biased region" description="Low complexity" evidence="1">
    <location>
        <begin position="202"/>
        <end position="221"/>
    </location>
</feature>
<keyword evidence="4" id="KW-1185">Reference proteome</keyword>
<accession>A0A7R8X9X2</accession>
<feature type="signal peptide" evidence="2">
    <location>
        <begin position="1"/>
        <end position="19"/>
    </location>
</feature>
<feature type="compositionally biased region" description="Pro residues" evidence="1">
    <location>
        <begin position="1509"/>
        <end position="1520"/>
    </location>
</feature>
<evidence type="ECO:0000256" key="1">
    <source>
        <dbReference type="SAM" id="MobiDB-lite"/>
    </source>
</evidence>
<feature type="region of interest" description="Disordered" evidence="1">
    <location>
        <begin position="726"/>
        <end position="1524"/>
    </location>
</feature>
<feature type="compositionally biased region" description="Polar residues" evidence="1">
    <location>
        <begin position="739"/>
        <end position="749"/>
    </location>
</feature>
<feature type="compositionally biased region" description="Basic residues" evidence="1">
    <location>
        <begin position="1498"/>
        <end position="1508"/>
    </location>
</feature>
<feature type="compositionally biased region" description="Acidic residues" evidence="1">
    <location>
        <begin position="1225"/>
        <end position="1235"/>
    </location>
</feature>
<feature type="region of interest" description="Disordered" evidence="1">
    <location>
        <begin position="122"/>
        <end position="710"/>
    </location>
</feature>
<feature type="compositionally biased region" description="Polar residues" evidence="1">
    <location>
        <begin position="1137"/>
        <end position="1148"/>
    </location>
</feature>
<feature type="compositionally biased region" description="Acidic residues" evidence="1">
    <location>
        <begin position="1333"/>
        <end position="1349"/>
    </location>
</feature>
<evidence type="ECO:0000313" key="3">
    <source>
        <dbReference type="EMBL" id="CAD7243884.1"/>
    </source>
</evidence>
<reference evidence="3" key="1">
    <citation type="submission" date="2020-11" db="EMBL/GenBank/DDBJ databases">
        <authorList>
            <person name="Tran Van P."/>
        </authorList>
    </citation>
    <scope>NUCLEOTIDE SEQUENCE</scope>
</reference>
<feature type="compositionally biased region" description="Basic residues" evidence="1">
    <location>
        <begin position="1426"/>
        <end position="1439"/>
    </location>
</feature>
<feature type="compositionally biased region" description="Basic and acidic residues" evidence="1">
    <location>
        <begin position="523"/>
        <end position="540"/>
    </location>
</feature>
<feature type="compositionally biased region" description="Basic and acidic residues" evidence="1">
    <location>
        <begin position="1182"/>
        <end position="1203"/>
    </location>
</feature>